<protein>
    <recommendedName>
        <fullName evidence="6">Cytochrome c domain-containing protein</fullName>
    </recommendedName>
</protein>
<keyword evidence="2 4" id="KW-0479">Metal-binding</keyword>
<gene>
    <name evidence="7" type="ORF">PARHAE_02817</name>
</gene>
<dbReference type="GO" id="GO:0046872">
    <property type="term" value="F:metal ion binding"/>
    <property type="evidence" value="ECO:0007669"/>
    <property type="project" value="UniProtKB-KW"/>
</dbReference>
<organism evidence="7 8">
    <name type="scientific">Paracoccus haematequi</name>
    <dbReference type="NCBI Taxonomy" id="2491866"/>
    <lineage>
        <taxon>Bacteria</taxon>
        <taxon>Pseudomonadati</taxon>
        <taxon>Pseudomonadota</taxon>
        <taxon>Alphaproteobacteria</taxon>
        <taxon>Rhodobacterales</taxon>
        <taxon>Paracoccaceae</taxon>
        <taxon>Paracoccus</taxon>
    </lineage>
</organism>
<sequence>MKAIYGAALTGLAMAGGIAACAPTPNDQAQARNDFNALCVDCHGPAGHGDGPAAEGMVPHPVDLTRVAADNGGVFPRLQVMGHIYGFTPGRSESPMPEFGDLLDGPTIPYDAGDGVLTPTPVRLVALMEYVEGMQR</sequence>
<evidence type="ECO:0000256" key="1">
    <source>
        <dbReference type="ARBA" id="ARBA00022617"/>
    </source>
</evidence>
<name>A0A447IQ58_9RHOB</name>
<dbReference type="InterPro" id="IPR009056">
    <property type="entry name" value="Cyt_c-like_dom"/>
</dbReference>
<dbReference type="Gene3D" id="1.10.760.10">
    <property type="entry name" value="Cytochrome c-like domain"/>
    <property type="match status" value="1"/>
</dbReference>
<dbReference type="GO" id="GO:0020037">
    <property type="term" value="F:heme binding"/>
    <property type="evidence" value="ECO:0007669"/>
    <property type="project" value="InterPro"/>
</dbReference>
<keyword evidence="5" id="KW-0732">Signal</keyword>
<evidence type="ECO:0000259" key="6">
    <source>
        <dbReference type="PROSITE" id="PS51007"/>
    </source>
</evidence>
<dbReference type="InterPro" id="IPR036909">
    <property type="entry name" value="Cyt_c-like_dom_sf"/>
</dbReference>
<reference evidence="7 8" key="1">
    <citation type="submission" date="2018-12" db="EMBL/GenBank/DDBJ databases">
        <authorList>
            <person name="Criscuolo A."/>
        </authorList>
    </citation>
    <scope>NUCLEOTIDE SEQUENCE [LARGE SCALE GENOMIC DNA]</scope>
    <source>
        <strain evidence="7">ACIP1116241</strain>
    </source>
</reference>
<dbReference type="SUPFAM" id="SSF46626">
    <property type="entry name" value="Cytochrome c"/>
    <property type="match status" value="1"/>
</dbReference>
<proteinExistence type="predicted"/>
<evidence type="ECO:0000313" key="7">
    <source>
        <dbReference type="EMBL" id="VDS09614.1"/>
    </source>
</evidence>
<keyword evidence="3 4" id="KW-0408">Iron</keyword>
<dbReference type="PROSITE" id="PS51257">
    <property type="entry name" value="PROKAR_LIPOPROTEIN"/>
    <property type="match status" value="1"/>
</dbReference>
<evidence type="ECO:0000256" key="4">
    <source>
        <dbReference type="PROSITE-ProRule" id="PRU00433"/>
    </source>
</evidence>
<dbReference type="AlphaFoldDB" id="A0A447IQ58"/>
<evidence type="ECO:0000256" key="3">
    <source>
        <dbReference type="ARBA" id="ARBA00023004"/>
    </source>
</evidence>
<dbReference type="RefSeq" id="WP_241232822.1">
    <property type="nucleotide sequence ID" value="NZ_UZWE01000039.1"/>
</dbReference>
<keyword evidence="1 4" id="KW-0349">Heme</keyword>
<keyword evidence="8" id="KW-1185">Reference proteome</keyword>
<feature type="domain" description="Cytochrome c" evidence="6">
    <location>
        <begin position="26"/>
        <end position="135"/>
    </location>
</feature>
<feature type="chain" id="PRO_5019094403" description="Cytochrome c domain-containing protein" evidence="5">
    <location>
        <begin position="23"/>
        <end position="136"/>
    </location>
</feature>
<evidence type="ECO:0000256" key="2">
    <source>
        <dbReference type="ARBA" id="ARBA00022723"/>
    </source>
</evidence>
<dbReference type="PROSITE" id="PS51007">
    <property type="entry name" value="CYTC"/>
    <property type="match status" value="1"/>
</dbReference>
<feature type="signal peptide" evidence="5">
    <location>
        <begin position="1"/>
        <end position="22"/>
    </location>
</feature>
<evidence type="ECO:0000313" key="8">
    <source>
        <dbReference type="Proteomes" id="UP000270743"/>
    </source>
</evidence>
<dbReference type="GO" id="GO:0009055">
    <property type="term" value="F:electron transfer activity"/>
    <property type="evidence" value="ECO:0007669"/>
    <property type="project" value="InterPro"/>
</dbReference>
<evidence type="ECO:0000256" key="5">
    <source>
        <dbReference type="SAM" id="SignalP"/>
    </source>
</evidence>
<dbReference type="Proteomes" id="UP000270743">
    <property type="component" value="Unassembled WGS sequence"/>
</dbReference>
<accession>A0A447IQ58</accession>
<dbReference type="EMBL" id="UZWE01000039">
    <property type="protein sequence ID" value="VDS09614.1"/>
    <property type="molecule type" value="Genomic_DNA"/>
</dbReference>